<name>A0AAJ0M7B8_9PEZI</name>
<dbReference type="InterPro" id="IPR029033">
    <property type="entry name" value="His_PPase_superfam"/>
</dbReference>
<gene>
    <name evidence="1" type="ORF">B0T15DRAFT_522358</name>
</gene>
<protein>
    <submittedName>
        <fullName evidence="1">Uncharacterized protein</fullName>
    </submittedName>
</protein>
<dbReference type="SUPFAM" id="SSF53254">
    <property type="entry name" value="Phosphoglycerate mutase-like"/>
    <property type="match status" value="1"/>
</dbReference>
<keyword evidence="2" id="KW-1185">Reference proteome</keyword>
<dbReference type="AlphaFoldDB" id="A0AAJ0M7B8"/>
<reference evidence="1" key="2">
    <citation type="submission" date="2023-06" db="EMBL/GenBank/DDBJ databases">
        <authorList>
            <consortium name="Lawrence Berkeley National Laboratory"/>
            <person name="Mondo S.J."/>
            <person name="Hensen N."/>
            <person name="Bonometti L."/>
            <person name="Westerberg I."/>
            <person name="Brannstrom I.O."/>
            <person name="Guillou S."/>
            <person name="Cros-Aarteil S."/>
            <person name="Calhoun S."/>
            <person name="Haridas S."/>
            <person name="Kuo A."/>
            <person name="Pangilinan J."/>
            <person name="Riley R."/>
            <person name="Labutti K."/>
            <person name="Andreopoulos B."/>
            <person name="Lipzen A."/>
            <person name="Chen C."/>
            <person name="Yanf M."/>
            <person name="Daum C."/>
            <person name="Ng V."/>
            <person name="Clum A."/>
            <person name="Steindorff A."/>
            <person name="Ohm R."/>
            <person name="Martin F."/>
            <person name="Silar P."/>
            <person name="Natvig D."/>
            <person name="Lalanne C."/>
            <person name="Gautier V."/>
            <person name="Ament-Velasquez S.L."/>
            <person name="Kruys A."/>
            <person name="Hutchinson M.I."/>
            <person name="Powell A.J."/>
            <person name="Barry K."/>
            <person name="Miller A.N."/>
            <person name="Grigoriev I.V."/>
            <person name="Debuchy R."/>
            <person name="Gladieux P."/>
            <person name="Thoren M.H."/>
            <person name="Johannesson H."/>
        </authorList>
    </citation>
    <scope>NUCLEOTIDE SEQUENCE</scope>
    <source>
        <strain evidence="1">CBS 333.67</strain>
    </source>
</reference>
<dbReference type="Proteomes" id="UP001273166">
    <property type="component" value="Unassembled WGS sequence"/>
</dbReference>
<dbReference type="GeneID" id="87887451"/>
<accession>A0AAJ0M7B8</accession>
<evidence type="ECO:0000313" key="1">
    <source>
        <dbReference type="EMBL" id="KAK3311731.1"/>
    </source>
</evidence>
<dbReference type="Gene3D" id="3.40.50.1240">
    <property type="entry name" value="Phosphoglycerate mutase-like"/>
    <property type="match status" value="1"/>
</dbReference>
<proteinExistence type="predicted"/>
<reference evidence="1" key="1">
    <citation type="journal article" date="2023" name="Mol. Phylogenet. Evol.">
        <title>Genome-scale phylogeny and comparative genomics of the fungal order Sordariales.</title>
        <authorList>
            <person name="Hensen N."/>
            <person name="Bonometti L."/>
            <person name="Westerberg I."/>
            <person name="Brannstrom I.O."/>
            <person name="Guillou S."/>
            <person name="Cros-Aarteil S."/>
            <person name="Calhoun S."/>
            <person name="Haridas S."/>
            <person name="Kuo A."/>
            <person name="Mondo S."/>
            <person name="Pangilinan J."/>
            <person name="Riley R."/>
            <person name="LaButti K."/>
            <person name="Andreopoulos B."/>
            <person name="Lipzen A."/>
            <person name="Chen C."/>
            <person name="Yan M."/>
            <person name="Daum C."/>
            <person name="Ng V."/>
            <person name="Clum A."/>
            <person name="Steindorff A."/>
            <person name="Ohm R.A."/>
            <person name="Martin F."/>
            <person name="Silar P."/>
            <person name="Natvig D.O."/>
            <person name="Lalanne C."/>
            <person name="Gautier V."/>
            <person name="Ament-Velasquez S.L."/>
            <person name="Kruys A."/>
            <person name="Hutchinson M.I."/>
            <person name="Powell A.J."/>
            <person name="Barry K."/>
            <person name="Miller A.N."/>
            <person name="Grigoriev I.V."/>
            <person name="Debuchy R."/>
            <person name="Gladieux P."/>
            <person name="Hiltunen Thoren M."/>
            <person name="Johannesson H."/>
        </authorList>
    </citation>
    <scope>NUCLEOTIDE SEQUENCE</scope>
    <source>
        <strain evidence="1">CBS 333.67</strain>
    </source>
</reference>
<comment type="caution">
    <text evidence="1">The sequence shown here is derived from an EMBL/GenBank/DDBJ whole genome shotgun (WGS) entry which is preliminary data.</text>
</comment>
<sequence length="73" mass="8007">MNRGEPADVLLVAYGLILRCFVKRWLGFSIDFPLQMILAPGAIAVLSYKNNNIEEPAFHVGISLPFVAESGES</sequence>
<dbReference type="EMBL" id="JAUDZG010000001">
    <property type="protein sequence ID" value="KAK3311731.1"/>
    <property type="molecule type" value="Genomic_DNA"/>
</dbReference>
<dbReference type="RefSeq" id="XP_062727511.1">
    <property type="nucleotide sequence ID" value="XM_062868622.1"/>
</dbReference>
<evidence type="ECO:0000313" key="2">
    <source>
        <dbReference type="Proteomes" id="UP001273166"/>
    </source>
</evidence>
<organism evidence="1 2">
    <name type="scientific">Chaetomium strumarium</name>
    <dbReference type="NCBI Taxonomy" id="1170767"/>
    <lineage>
        <taxon>Eukaryota</taxon>
        <taxon>Fungi</taxon>
        <taxon>Dikarya</taxon>
        <taxon>Ascomycota</taxon>
        <taxon>Pezizomycotina</taxon>
        <taxon>Sordariomycetes</taxon>
        <taxon>Sordariomycetidae</taxon>
        <taxon>Sordariales</taxon>
        <taxon>Chaetomiaceae</taxon>
        <taxon>Chaetomium</taxon>
    </lineage>
</organism>